<dbReference type="RefSeq" id="WP_284378153.1">
    <property type="nucleotide sequence ID" value="NZ_BSNN01000004.1"/>
</dbReference>
<keyword evidence="3" id="KW-1185">Reference proteome</keyword>
<dbReference type="Proteomes" id="UP001156694">
    <property type="component" value="Unassembled WGS sequence"/>
</dbReference>
<dbReference type="EMBL" id="BSNN01000004">
    <property type="protein sequence ID" value="GLQ35563.1"/>
    <property type="molecule type" value="Genomic_DNA"/>
</dbReference>
<dbReference type="InterPro" id="IPR036390">
    <property type="entry name" value="WH_DNA-bd_sf"/>
</dbReference>
<feature type="domain" description="HTH marR-type" evidence="1">
    <location>
        <begin position="20"/>
        <end position="152"/>
    </location>
</feature>
<accession>A0ABQ5VWU1</accession>
<proteinExistence type="predicted"/>
<dbReference type="Pfam" id="PF12802">
    <property type="entry name" value="MarR_2"/>
    <property type="match status" value="1"/>
</dbReference>
<dbReference type="InterPro" id="IPR036388">
    <property type="entry name" value="WH-like_DNA-bd_sf"/>
</dbReference>
<name>A0ABQ5VWU1_9RHOB</name>
<gene>
    <name evidence="2" type="ORF">GCM10007939_18460</name>
</gene>
<evidence type="ECO:0000313" key="2">
    <source>
        <dbReference type="EMBL" id="GLQ35563.1"/>
    </source>
</evidence>
<dbReference type="SMART" id="SM00347">
    <property type="entry name" value="HTH_MARR"/>
    <property type="match status" value="1"/>
</dbReference>
<dbReference type="PROSITE" id="PS50995">
    <property type="entry name" value="HTH_MARR_2"/>
    <property type="match status" value="1"/>
</dbReference>
<dbReference type="Gene3D" id="1.10.10.10">
    <property type="entry name" value="Winged helix-like DNA-binding domain superfamily/Winged helix DNA-binding domain"/>
    <property type="match status" value="1"/>
</dbReference>
<dbReference type="InterPro" id="IPR000835">
    <property type="entry name" value="HTH_MarR-typ"/>
</dbReference>
<evidence type="ECO:0000313" key="3">
    <source>
        <dbReference type="Proteomes" id="UP001156694"/>
    </source>
</evidence>
<comment type="caution">
    <text evidence="2">The sequence shown here is derived from an EMBL/GenBank/DDBJ whole genome shotgun (WGS) entry which is preliminary data.</text>
</comment>
<reference evidence="3" key="1">
    <citation type="journal article" date="2019" name="Int. J. Syst. Evol. Microbiol.">
        <title>The Global Catalogue of Microorganisms (GCM) 10K type strain sequencing project: providing services to taxonomists for standard genome sequencing and annotation.</title>
        <authorList>
            <consortium name="The Broad Institute Genomics Platform"/>
            <consortium name="The Broad Institute Genome Sequencing Center for Infectious Disease"/>
            <person name="Wu L."/>
            <person name="Ma J."/>
        </authorList>
    </citation>
    <scope>NUCLEOTIDE SEQUENCE [LARGE SCALE GENOMIC DNA]</scope>
    <source>
        <strain evidence="3">NBRC 110140</strain>
    </source>
</reference>
<dbReference type="PANTHER" id="PTHR33164">
    <property type="entry name" value="TRANSCRIPTIONAL REGULATOR, MARR FAMILY"/>
    <property type="match status" value="1"/>
</dbReference>
<protein>
    <submittedName>
        <fullName evidence="2">MarR family transcriptional regulator</fullName>
    </submittedName>
</protein>
<evidence type="ECO:0000259" key="1">
    <source>
        <dbReference type="PROSITE" id="PS50995"/>
    </source>
</evidence>
<dbReference type="InterPro" id="IPR039422">
    <property type="entry name" value="MarR/SlyA-like"/>
</dbReference>
<sequence>MSAVTSSLKPSDNSNEDPIAIALFSEVLASEQLMRGRLSRSLPKGMELSHFIMLNYLSRQTKERTPAQLARVFHLTKGAMTNTLGKLESYGYIHIRPDWDDARRKLVAISNAGDRARDEAVLAITPIFEDVMGSLNPNTLREGLRFLREFRTALED</sequence>
<dbReference type="SUPFAM" id="SSF46785">
    <property type="entry name" value="Winged helix' DNA-binding domain"/>
    <property type="match status" value="1"/>
</dbReference>
<organism evidence="2 3">
    <name type="scientific">Amylibacter marinus</name>
    <dbReference type="NCBI Taxonomy" id="1475483"/>
    <lineage>
        <taxon>Bacteria</taxon>
        <taxon>Pseudomonadati</taxon>
        <taxon>Pseudomonadota</taxon>
        <taxon>Alphaproteobacteria</taxon>
        <taxon>Rhodobacterales</taxon>
        <taxon>Paracoccaceae</taxon>
        <taxon>Amylibacter</taxon>
    </lineage>
</organism>
<dbReference type="PANTHER" id="PTHR33164:SF43">
    <property type="entry name" value="HTH-TYPE TRANSCRIPTIONAL REPRESSOR YETL"/>
    <property type="match status" value="1"/>
</dbReference>